<sequence>MPGMTSYLHFTKQSSMPILPPPSASELLKSRTASYDRQSEASEIELLLISYPHGFTKLSLTFHCTVVIPLYIPQPFAALTQ</sequence>
<accession>A0A0C9ZWI6</accession>
<dbReference type="AlphaFoldDB" id="A0A0C9ZWI6"/>
<reference evidence="2" key="2">
    <citation type="submission" date="2015-01" db="EMBL/GenBank/DDBJ databases">
        <title>Evolutionary Origins and Diversification of the Mycorrhizal Mutualists.</title>
        <authorList>
            <consortium name="DOE Joint Genome Institute"/>
            <consortium name="Mycorrhizal Genomics Consortium"/>
            <person name="Kohler A."/>
            <person name="Kuo A."/>
            <person name="Nagy L.G."/>
            <person name="Floudas D."/>
            <person name="Copeland A."/>
            <person name="Barry K.W."/>
            <person name="Cichocki N."/>
            <person name="Veneault-Fourrey C."/>
            <person name="LaButti K."/>
            <person name="Lindquist E.A."/>
            <person name="Lipzen A."/>
            <person name="Lundell T."/>
            <person name="Morin E."/>
            <person name="Murat C."/>
            <person name="Riley R."/>
            <person name="Ohm R."/>
            <person name="Sun H."/>
            <person name="Tunlid A."/>
            <person name="Henrissat B."/>
            <person name="Grigoriev I.V."/>
            <person name="Hibbett D.S."/>
            <person name="Martin F."/>
        </authorList>
    </citation>
    <scope>NUCLEOTIDE SEQUENCE [LARGE SCALE GENOMIC DNA]</scope>
    <source>
        <strain evidence="2">UH-Slu-Lm8-n1</strain>
    </source>
</reference>
<dbReference type="Proteomes" id="UP000054485">
    <property type="component" value="Unassembled WGS sequence"/>
</dbReference>
<proteinExistence type="predicted"/>
<name>A0A0C9ZWI6_9AGAM</name>
<organism evidence="1 2">
    <name type="scientific">Suillus luteus UH-Slu-Lm8-n1</name>
    <dbReference type="NCBI Taxonomy" id="930992"/>
    <lineage>
        <taxon>Eukaryota</taxon>
        <taxon>Fungi</taxon>
        <taxon>Dikarya</taxon>
        <taxon>Basidiomycota</taxon>
        <taxon>Agaricomycotina</taxon>
        <taxon>Agaricomycetes</taxon>
        <taxon>Agaricomycetidae</taxon>
        <taxon>Boletales</taxon>
        <taxon>Suillineae</taxon>
        <taxon>Suillaceae</taxon>
        <taxon>Suillus</taxon>
    </lineage>
</organism>
<evidence type="ECO:0000313" key="2">
    <source>
        <dbReference type="Proteomes" id="UP000054485"/>
    </source>
</evidence>
<dbReference type="HOGENOM" id="CLU_2575425_0_0_1"/>
<keyword evidence="2" id="KW-1185">Reference proteome</keyword>
<dbReference type="InParanoid" id="A0A0C9ZWI6"/>
<gene>
    <name evidence="1" type="ORF">CY34DRAFT_805227</name>
</gene>
<evidence type="ECO:0000313" key="1">
    <source>
        <dbReference type="EMBL" id="KIK42170.1"/>
    </source>
</evidence>
<reference evidence="1 2" key="1">
    <citation type="submission" date="2014-04" db="EMBL/GenBank/DDBJ databases">
        <authorList>
            <consortium name="DOE Joint Genome Institute"/>
            <person name="Kuo A."/>
            <person name="Ruytinx J."/>
            <person name="Rineau F."/>
            <person name="Colpaert J."/>
            <person name="Kohler A."/>
            <person name="Nagy L.G."/>
            <person name="Floudas D."/>
            <person name="Copeland A."/>
            <person name="Barry K.W."/>
            <person name="Cichocki N."/>
            <person name="Veneault-Fourrey C."/>
            <person name="LaButti K."/>
            <person name="Lindquist E.A."/>
            <person name="Lipzen A."/>
            <person name="Lundell T."/>
            <person name="Morin E."/>
            <person name="Murat C."/>
            <person name="Sun H."/>
            <person name="Tunlid A."/>
            <person name="Henrissat B."/>
            <person name="Grigoriev I.V."/>
            <person name="Hibbett D.S."/>
            <person name="Martin F."/>
            <person name="Nordberg H.P."/>
            <person name="Cantor M.N."/>
            <person name="Hua S.X."/>
        </authorList>
    </citation>
    <scope>NUCLEOTIDE SEQUENCE [LARGE SCALE GENOMIC DNA]</scope>
    <source>
        <strain evidence="1 2">UH-Slu-Lm8-n1</strain>
    </source>
</reference>
<dbReference type="EMBL" id="KN835246">
    <property type="protein sequence ID" value="KIK42170.1"/>
    <property type="molecule type" value="Genomic_DNA"/>
</dbReference>
<protein>
    <submittedName>
        <fullName evidence="1">Uncharacterized protein</fullName>
    </submittedName>
</protein>